<organism evidence="1 2">
    <name type="scientific">Araneus ventricosus</name>
    <name type="common">Orbweaver spider</name>
    <name type="synonym">Epeira ventricosa</name>
    <dbReference type="NCBI Taxonomy" id="182803"/>
    <lineage>
        <taxon>Eukaryota</taxon>
        <taxon>Metazoa</taxon>
        <taxon>Ecdysozoa</taxon>
        <taxon>Arthropoda</taxon>
        <taxon>Chelicerata</taxon>
        <taxon>Arachnida</taxon>
        <taxon>Araneae</taxon>
        <taxon>Araneomorphae</taxon>
        <taxon>Entelegynae</taxon>
        <taxon>Araneoidea</taxon>
        <taxon>Araneidae</taxon>
        <taxon>Araneus</taxon>
    </lineage>
</organism>
<dbReference type="Proteomes" id="UP000499080">
    <property type="component" value="Unassembled WGS sequence"/>
</dbReference>
<comment type="caution">
    <text evidence="1">The sequence shown here is derived from an EMBL/GenBank/DDBJ whole genome shotgun (WGS) entry which is preliminary data.</text>
</comment>
<evidence type="ECO:0000313" key="2">
    <source>
        <dbReference type="Proteomes" id="UP000499080"/>
    </source>
</evidence>
<dbReference type="EMBL" id="BGPR01172856">
    <property type="protein sequence ID" value="GBM36943.1"/>
    <property type="molecule type" value="Genomic_DNA"/>
</dbReference>
<accession>A0A4Y2F6I9</accession>
<dbReference type="AlphaFoldDB" id="A0A4Y2F6I9"/>
<keyword evidence="2" id="KW-1185">Reference proteome</keyword>
<sequence>MKDPESSLCRNLDYSEFYSPFPIVFSDILSQLLLWQNLPIFYSQKSSQFHFISHLDHSNSASSLSTEPVQVSHQSLRNSCFIMFLRTIQSNCLQACLRVLYDSISLFILGPFEDPASSS</sequence>
<name>A0A4Y2F6I9_ARAVE</name>
<gene>
    <name evidence="1" type="ORF">AVEN_174366_1</name>
</gene>
<proteinExistence type="predicted"/>
<reference evidence="1 2" key="1">
    <citation type="journal article" date="2019" name="Sci. Rep.">
        <title>Orb-weaving spider Araneus ventricosus genome elucidates the spidroin gene catalogue.</title>
        <authorList>
            <person name="Kono N."/>
            <person name="Nakamura H."/>
            <person name="Ohtoshi R."/>
            <person name="Moran D.A.P."/>
            <person name="Shinohara A."/>
            <person name="Yoshida Y."/>
            <person name="Fujiwara M."/>
            <person name="Mori M."/>
            <person name="Tomita M."/>
            <person name="Arakawa K."/>
        </authorList>
    </citation>
    <scope>NUCLEOTIDE SEQUENCE [LARGE SCALE GENOMIC DNA]</scope>
</reference>
<evidence type="ECO:0000313" key="1">
    <source>
        <dbReference type="EMBL" id="GBM36943.1"/>
    </source>
</evidence>
<protein>
    <submittedName>
        <fullName evidence="1">Uncharacterized protein</fullName>
    </submittedName>
</protein>